<dbReference type="Proteomes" id="UP000598997">
    <property type="component" value="Unassembled WGS sequence"/>
</dbReference>
<keyword evidence="9" id="KW-1185">Reference proteome</keyword>
<reference evidence="8 9" key="1">
    <citation type="journal article" date="2014" name="Int. J. Syst. Evol. Microbiol.">
        <title>Complete genome sequence of Corynebacterium casei LMG S-19264T (=DSM 44701T), isolated from a smear-ripened cheese.</title>
        <authorList>
            <consortium name="US DOE Joint Genome Institute (JGI-PGF)"/>
            <person name="Walter F."/>
            <person name="Albersmeier A."/>
            <person name="Kalinowski J."/>
            <person name="Ruckert C."/>
        </authorList>
    </citation>
    <scope>NUCLEOTIDE SEQUENCE [LARGE SCALE GENOMIC DNA]</scope>
    <source>
        <strain evidence="8 9">CGMCC 1.15358</strain>
    </source>
</reference>
<comment type="caution">
    <text evidence="8">The sequence shown here is derived from an EMBL/GenBank/DDBJ whole genome shotgun (WGS) entry which is preliminary data.</text>
</comment>
<evidence type="ECO:0000256" key="1">
    <source>
        <dbReference type="ARBA" id="ARBA00022729"/>
    </source>
</evidence>
<dbReference type="PANTHER" id="PTHR37549">
    <property type="entry name" value="LIPOPROTEIN LPRI"/>
    <property type="match status" value="1"/>
</dbReference>
<evidence type="ECO:0000259" key="6">
    <source>
        <dbReference type="Pfam" id="PF07007"/>
    </source>
</evidence>
<dbReference type="Pfam" id="PF09864">
    <property type="entry name" value="MliC"/>
    <property type="match status" value="1"/>
</dbReference>
<dbReference type="InterPro" id="IPR036328">
    <property type="entry name" value="MliC_sf"/>
</dbReference>
<keyword evidence="3" id="KW-0564">Palmitate</keyword>
<evidence type="ECO:0000256" key="3">
    <source>
        <dbReference type="ARBA" id="ARBA00023139"/>
    </source>
</evidence>
<dbReference type="InterPro" id="IPR009739">
    <property type="entry name" value="LprI-like_N"/>
</dbReference>
<keyword evidence="1" id="KW-0732">Signal</keyword>
<evidence type="ECO:0000256" key="5">
    <source>
        <dbReference type="SAM" id="MobiDB-lite"/>
    </source>
</evidence>
<evidence type="ECO:0000256" key="4">
    <source>
        <dbReference type="ARBA" id="ARBA00023288"/>
    </source>
</evidence>
<sequence length="229" mass="24737">MMGYLKFAPLAALALAGCGDQSDDAAQEGAETAAASPVDTPTSPSFDCKMSDGEITDLICNTPMLARMDNELQRVYSLAETGTYASEERLQELTTMQRGWIGGRDDCWKATNKLQCVTTSYAQRIHELRQGFYDSRQEDEKGISNGPLALACDGADFGISATFIQADPGVVFLQWLDRSLALVQVPSGSGARYEGAWEGQASTLFTKGDDAMFTPPGEAEMTCRIEEIG</sequence>
<evidence type="ECO:0000313" key="8">
    <source>
        <dbReference type="EMBL" id="GGD48352.1"/>
    </source>
</evidence>
<dbReference type="InterPro" id="IPR052755">
    <property type="entry name" value="Lysozyme_Inhibitor_LprI"/>
</dbReference>
<dbReference type="PANTHER" id="PTHR37549:SF1">
    <property type="entry name" value="LIPOPROTEIN LPRI"/>
    <property type="match status" value="1"/>
</dbReference>
<gene>
    <name evidence="8" type="ORF">GCM10010989_23370</name>
</gene>
<dbReference type="Gene3D" id="2.40.128.200">
    <property type="match status" value="1"/>
</dbReference>
<evidence type="ECO:0008006" key="10">
    <source>
        <dbReference type="Google" id="ProtNLM"/>
    </source>
</evidence>
<dbReference type="Pfam" id="PF07007">
    <property type="entry name" value="LprI"/>
    <property type="match status" value="1"/>
</dbReference>
<feature type="domain" description="Lysozyme inhibitor LprI-like N-terminal" evidence="6">
    <location>
        <begin position="58"/>
        <end position="128"/>
    </location>
</feature>
<dbReference type="EMBL" id="BMIO01000007">
    <property type="protein sequence ID" value="GGD48352.1"/>
    <property type="molecule type" value="Genomic_DNA"/>
</dbReference>
<dbReference type="InterPro" id="IPR018660">
    <property type="entry name" value="MliC"/>
</dbReference>
<protein>
    <recommendedName>
        <fullName evidence="10">C-type lysozyme inhibitor domain-containing protein</fullName>
    </recommendedName>
</protein>
<name>A0A916YJN1_9SPHN</name>
<organism evidence="8 9">
    <name type="scientific">Croceicoccus pelagius</name>
    <dbReference type="NCBI Taxonomy" id="1703341"/>
    <lineage>
        <taxon>Bacteria</taxon>
        <taxon>Pseudomonadati</taxon>
        <taxon>Pseudomonadota</taxon>
        <taxon>Alphaproteobacteria</taxon>
        <taxon>Sphingomonadales</taxon>
        <taxon>Erythrobacteraceae</taxon>
        <taxon>Croceicoccus</taxon>
    </lineage>
</organism>
<dbReference type="SUPFAM" id="SSF141488">
    <property type="entry name" value="YdhA-like"/>
    <property type="match status" value="1"/>
</dbReference>
<dbReference type="RefSeq" id="WP_082924355.1">
    <property type="nucleotide sequence ID" value="NZ_BMIO01000007.1"/>
</dbReference>
<dbReference type="OrthoDB" id="5565855at2"/>
<keyword evidence="2" id="KW-0472">Membrane</keyword>
<evidence type="ECO:0000313" key="9">
    <source>
        <dbReference type="Proteomes" id="UP000598997"/>
    </source>
</evidence>
<proteinExistence type="predicted"/>
<dbReference type="PROSITE" id="PS51257">
    <property type="entry name" value="PROKAR_LIPOPROTEIN"/>
    <property type="match status" value="1"/>
</dbReference>
<dbReference type="AlphaFoldDB" id="A0A916YJN1"/>
<accession>A0A916YJN1</accession>
<keyword evidence="4" id="KW-0449">Lipoprotein</keyword>
<evidence type="ECO:0000256" key="2">
    <source>
        <dbReference type="ARBA" id="ARBA00023136"/>
    </source>
</evidence>
<evidence type="ECO:0000259" key="7">
    <source>
        <dbReference type="Pfam" id="PF09864"/>
    </source>
</evidence>
<feature type="domain" description="C-type lysozyme inhibitor" evidence="7">
    <location>
        <begin position="152"/>
        <end position="219"/>
    </location>
</feature>
<dbReference type="GO" id="GO:0005576">
    <property type="term" value="C:extracellular region"/>
    <property type="evidence" value="ECO:0007669"/>
    <property type="project" value="TreeGrafter"/>
</dbReference>
<feature type="region of interest" description="Disordered" evidence="5">
    <location>
        <begin position="25"/>
        <end position="47"/>
    </location>
</feature>